<proteinExistence type="predicted"/>
<evidence type="ECO:0000313" key="2">
    <source>
        <dbReference type="Proteomes" id="UP001056120"/>
    </source>
</evidence>
<accession>A0ACB9JAP7</accession>
<protein>
    <submittedName>
        <fullName evidence="1">Uncharacterized protein</fullName>
    </submittedName>
</protein>
<gene>
    <name evidence="1" type="ORF">L1987_11010</name>
</gene>
<comment type="caution">
    <text evidence="1">The sequence shown here is derived from an EMBL/GenBank/DDBJ whole genome shotgun (WGS) entry which is preliminary data.</text>
</comment>
<name>A0ACB9JAP7_9ASTR</name>
<reference evidence="2" key="1">
    <citation type="journal article" date="2022" name="Mol. Ecol. Resour.">
        <title>The genomes of chicory, endive, great burdock and yacon provide insights into Asteraceae palaeo-polyploidization history and plant inulin production.</title>
        <authorList>
            <person name="Fan W."/>
            <person name="Wang S."/>
            <person name="Wang H."/>
            <person name="Wang A."/>
            <person name="Jiang F."/>
            <person name="Liu H."/>
            <person name="Zhao H."/>
            <person name="Xu D."/>
            <person name="Zhang Y."/>
        </authorList>
    </citation>
    <scope>NUCLEOTIDE SEQUENCE [LARGE SCALE GENOMIC DNA]</scope>
    <source>
        <strain evidence="2">cv. Yunnan</strain>
    </source>
</reference>
<dbReference type="Proteomes" id="UP001056120">
    <property type="component" value="Linkage Group LG04"/>
</dbReference>
<evidence type="ECO:0000313" key="1">
    <source>
        <dbReference type="EMBL" id="KAI3817221.1"/>
    </source>
</evidence>
<organism evidence="1 2">
    <name type="scientific">Smallanthus sonchifolius</name>
    <dbReference type="NCBI Taxonomy" id="185202"/>
    <lineage>
        <taxon>Eukaryota</taxon>
        <taxon>Viridiplantae</taxon>
        <taxon>Streptophyta</taxon>
        <taxon>Embryophyta</taxon>
        <taxon>Tracheophyta</taxon>
        <taxon>Spermatophyta</taxon>
        <taxon>Magnoliopsida</taxon>
        <taxon>eudicotyledons</taxon>
        <taxon>Gunneridae</taxon>
        <taxon>Pentapetalae</taxon>
        <taxon>asterids</taxon>
        <taxon>campanulids</taxon>
        <taxon>Asterales</taxon>
        <taxon>Asteraceae</taxon>
        <taxon>Asteroideae</taxon>
        <taxon>Heliantheae alliance</taxon>
        <taxon>Millerieae</taxon>
        <taxon>Smallanthus</taxon>
    </lineage>
</organism>
<reference evidence="1 2" key="2">
    <citation type="journal article" date="2022" name="Mol. Ecol. Resour.">
        <title>The genomes of chicory, endive, great burdock and yacon provide insights into Asteraceae paleo-polyploidization history and plant inulin production.</title>
        <authorList>
            <person name="Fan W."/>
            <person name="Wang S."/>
            <person name="Wang H."/>
            <person name="Wang A."/>
            <person name="Jiang F."/>
            <person name="Liu H."/>
            <person name="Zhao H."/>
            <person name="Xu D."/>
            <person name="Zhang Y."/>
        </authorList>
    </citation>
    <scope>NUCLEOTIDE SEQUENCE [LARGE SCALE GENOMIC DNA]</scope>
    <source>
        <strain evidence="2">cv. Yunnan</strain>
        <tissue evidence="1">Leaves</tissue>
    </source>
</reference>
<dbReference type="EMBL" id="CM042021">
    <property type="protein sequence ID" value="KAI3817221.1"/>
    <property type="molecule type" value="Genomic_DNA"/>
</dbReference>
<sequence length="126" mass="14217">MKFNWVKKTALYWNVRPSTLHTKNLSDLPDASDPAKELSDLPAESDANDFDGFEFSLVDLVMMLPTDELFFDGKLVPQQFSIHQEVATSTTTILPGVRSLDTPYSRQRIEDAFAAYHGSFELAKTE</sequence>
<keyword evidence="2" id="KW-1185">Reference proteome</keyword>